<sequence length="195" mass="20272">MTIKSLTVSALALTTLLAAPVYAGSPAPAPADPVVPVVIPVTGDWTGPYLGVELGYGDATASTAFISLSDNGMLYGITAGYDHDFGNWVLGVGFDYDMADLTFGAVNVESIARLKVRGGVDLGDGLLYGVAAAARADTNLIGNDTGWAAGLGYEHRLGSNWALGGEALYHSFDNFNGFGVDIEATTIAVRVVYRF</sequence>
<feature type="chain" id="PRO_5042158714" evidence="2">
    <location>
        <begin position="24"/>
        <end position="195"/>
    </location>
</feature>
<gene>
    <name evidence="4" type="ORF">NO357_06400</name>
</gene>
<evidence type="ECO:0000313" key="4">
    <source>
        <dbReference type="EMBL" id="MDQ2089527.1"/>
    </source>
</evidence>
<feature type="domain" description="Outer membrane protein beta-barrel" evidence="3">
    <location>
        <begin position="10"/>
        <end position="195"/>
    </location>
</feature>
<dbReference type="AlphaFoldDB" id="A0AAE4B3T0"/>
<dbReference type="InterPro" id="IPR027385">
    <property type="entry name" value="Beta-barrel_OMP"/>
</dbReference>
<dbReference type="RefSeq" id="WP_306734802.1">
    <property type="nucleotide sequence ID" value="NZ_JANHAX010000002.1"/>
</dbReference>
<evidence type="ECO:0000313" key="5">
    <source>
        <dbReference type="Proteomes" id="UP001226762"/>
    </source>
</evidence>
<comment type="caution">
    <text evidence="4">The sequence shown here is derived from an EMBL/GenBank/DDBJ whole genome shotgun (WGS) entry which is preliminary data.</text>
</comment>
<organism evidence="4 5">
    <name type="scientific">Marimonas arenosa</name>
    <dbReference type="NCBI Taxonomy" id="1795305"/>
    <lineage>
        <taxon>Bacteria</taxon>
        <taxon>Pseudomonadati</taxon>
        <taxon>Pseudomonadota</taxon>
        <taxon>Alphaproteobacteria</taxon>
        <taxon>Rhodobacterales</taxon>
        <taxon>Paracoccaceae</taxon>
        <taxon>Marimonas</taxon>
    </lineage>
</organism>
<keyword evidence="5" id="KW-1185">Reference proteome</keyword>
<dbReference type="SUPFAM" id="SSF56925">
    <property type="entry name" value="OMPA-like"/>
    <property type="match status" value="1"/>
</dbReference>
<dbReference type="InterPro" id="IPR011250">
    <property type="entry name" value="OMP/PagP_B-barrel"/>
</dbReference>
<keyword evidence="1 2" id="KW-0732">Signal</keyword>
<name>A0AAE4B3T0_9RHOB</name>
<dbReference type="Pfam" id="PF13505">
    <property type="entry name" value="OMP_b-brl"/>
    <property type="match status" value="1"/>
</dbReference>
<evidence type="ECO:0000256" key="1">
    <source>
        <dbReference type="ARBA" id="ARBA00022729"/>
    </source>
</evidence>
<evidence type="ECO:0000256" key="2">
    <source>
        <dbReference type="SAM" id="SignalP"/>
    </source>
</evidence>
<dbReference type="Proteomes" id="UP001226762">
    <property type="component" value="Unassembled WGS sequence"/>
</dbReference>
<reference evidence="4" key="2">
    <citation type="submission" date="2023-02" db="EMBL/GenBank/DDBJ databases">
        <title>'Rhodoalgimonas zhirmunskyi' gen. nov., isolated from a red alga.</title>
        <authorList>
            <person name="Nedashkovskaya O.I."/>
            <person name="Otstavnykh N.Y."/>
            <person name="Bystritskaya E.P."/>
            <person name="Balabanova L.A."/>
            <person name="Isaeva M.P."/>
        </authorList>
    </citation>
    <scope>NUCLEOTIDE SEQUENCE</scope>
    <source>
        <strain evidence="4">KCTC 52189</strain>
    </source>
</reference>
<dbReference type="EMBL" id="JANHAX010000002">
    <property type="protein sequence ID" value="MDQ2089527.1"/>
    <property type="molecule type" value="Genomic_DNA"/>
</dbReference>
<accession>A0AAE4B3T0</accession>
<reference evidence="4" key="1">
    <citation type="submission" date="2022-07" db="EMBL/GenBank/DDBJ databases">
        <authorList>
            <person name="Otstavnykh N."/>
            <person name="Isaeva M."/>
            <person name="Bystritskaya E."/>
        </authorList>
    </citation>
    <scope>NUCLEOTIDE SEQUENCE</scope>
    <source>
        <strain evidence="4">KCTC 52189</strain>
    </source>
</reference>
<protein>
    <submittedName>
        <fullName evidence="4">Porin family protein</fullName>
    </submittedName>
</protein>
<proteinExistence type="predicted"/>
<dbReference type="Gene3D" id="2.40.160.20">
    <property type="match status" value="1"/>
</dbReference>
<evidence type="ECO:0000259" key="3">
    <source>
        <dbReference type="Pfam" id="PF13505"/>
    </source>
</evidence>
<feature type="signal peptide" evidence="2">
    <location>
        <begin position="1"/>
        <end position="23"/>
    </location>
</feature>